<dbReference type="InterPro" id="IPR012675">
    <property type="entry name" value="Beta-grasp_dom_sf"/>
</dbReference>
<proteinExistence type="predicted"/>
<comment type="caution">
    <text evidence="1">The sequence shown here is derived from an EMBL/GenBank/DDBJ whole genome shotgun (WGS) entry which is preliminary data.</text>
</comment>
<dbReference type="CDD" id="cd00565">
    <property type="entry name" value="Ubl_ThiS"/>
    <property type="match status" value="1"/>
</dbReference>
<evidence type="ECO:0000313" key="2">
    <source>
        <dbReference type="Proteomes" id="UP000182178"/>
    </source>
</evidence>
<gene>
    <name evidence="1" type="ORF">Ga0061061_102424</name>
</gene>
<dbReference type="Pfam" id="PF02597">
    <property type="entry name" value="ThiS"/>
    <property type="match status" value="1"/>
</dbReference>
<reference evidence="1 2" key="1">
    <citation type="submission" date="2015-08" db="EMBL/GenBank/DDBJ databases">
        <authorList>
            <person name="Varghese N."/>
        </authorList>
    </citation>
    <scope>NUCLEOTIDE SEQUENCE [LARGE SCALE GENOMIC DNA]</scope>
    <source>
        <strain evidence="1 2">DSM 18167</strain>
    </source>
</reference>
<dbReference type="InterPro" id="IPR003749">
    <property type="entry name" value="ThiS/MoaD-like"/>
</dbReference>
<dbReference type="Gene3D" id="3.10.20.30">
    <property type="match status" value="1"/>
</dbReference>
<dbReference type="Proteomes" id="UP000182178">
    <property type="component" value="Unassembled WGS sequence"/>
</dbReference>
<dbReference type="PANTHER" id="PTHR34472">
    <property type="entry name" value="SULFUR CARRIER PROTEIN THIS"/>
    <property type="match status" value="1"/>
</dbReference>
<name>A0ABM9U1U3_9HYPH</name>
<dbReference type="InterPro" id="IPR010035">
    <property type="entry name" value="Thi_S"/>
</dbReference>
<protein>
    <submittedName>
        <fullName evidence="1">Thiamine biosynthesis protein ThiS</fullName>
    </submittedName>
</protein>
<sequence length="76" mass="7952">MTKASSVALPRIRVNGADEPLAAATIAEFLSQRGIDPAGPGLAVALNGAVVPRAQWQDEHLNEGDRIEIVHARQGG</sequence>
<dbReference type="PANTHER" id="PTHR34472:SF1">
    <property type="entry name" value="SULFUR CARRIER PROTEIN THIS"/>
    <property type="match status" value="1"/>
</dbReference>
<keyword evidence="2" id="KW-1185">Reference proteome</keyword>
<evidence type="ECO:0000313" key="1">
    <source>
        <dbReference type="EMBL" id="CUA86231.1"/>
    </source>
</evidence>
<dbReference type="InterPro" id="IPR016155">
    <property type="entry name" value="Mopterin_synth/thiamin_S_b"/>
</dbReference>
<organism evidence="1 2">
    <name type="scientific">Chelatococcus sambhunathii</name>
    <dbReference type="NCBI Taxonomy" id="363953"/>
    <lineage>
        <taxon>Bacteria</taxon>
        <taxon>Pseudomonadati</taxon>
        <taxon>Pseudomonadota</taxon>
        <taxon>Alphaproteobacteria</taxon>
        <taxon>Hyphomicrobiales</taxon>
        <taxon>Chelatococcaceae</taxon>
        <taxon>Chelatococcus</taxon>
    </lineage>
</organism>
<dbReference type="SUPFAM" id="SSF54285">
    <property type="entry name" value="MoaD/ThiS"/>
    <property type="match status" value="1"/>
</dbReference>
<dbReference type="EMBL" id="CYHC01000002">
    <property type="protein sequence ID" value="CUA86231.1"/>
    <property type="molecule type" value="Genomic_DNA"/>
</dbReference>
<accession>A0ABM9U1U3</accession>
<dbReference type="RefSeq" id="WP_055458298.1">
    <property type="nucleotide sequence ID" value="NZ_CYHC01000002.1"/>
</dbReference>
<dbReference type="NCBIfam" id="TIGR01683">
    <property type="entry name" value="thiS"/>
    <property type="match status" value="1"/>
</dbReference>